<feature type="signal peptide" evidence="2">
    <location>
        <begin position="1"/>
        <end position="28"/>
    </location>
</feature>
<name>A0A1F4YGV3_9BACT</name>
<protein>
    <submittedName>
        <fullName evidence="3">Uncharacterized protein</fullName>
    </submittedName>
</protein>
<gene>
    <name evidence="3" type="ORF">A2876_01175</name>
</gene>
<organism evidence="3 4">
    <name type="scientific">Candidatus Amesbacteria bacterium RIFCSPHIGHO2_01_FULL_48_32b</name>
    <dbReference type="NCBI Taxonomy" id="1797253"/>
    <lineage>
        <taxon>Bacteria</taxon>
        <taxon>Candidatus Amesiibacteriota</taxon>
    </lineage>
</organism>
<dbReference type="InterPro" id="IPR043993">
    <property type="entry name" value="T4SS_pilin"/>
</dbReference>
<comment type="caution">
    <text evidence="3">The sequence shown here is derived from an EMBL/GenBank/DDBJ whole genome shotgun (WGS) entry which is preliminary data.</text>
</comment>
<keyword evidence="2" id="KW-0732">Signal</keyword>
<dbReference type="Proteomes" id="UP000178176">
    <property type="component" value="Unassembled WGS sequence"/>
</dbReference>
<dbReference type="EMBL" id="MEXH01000002">
    <property type="protein sequence ID" value="OGC93141.1"/>
    <property type="molecule type" value="Genomic_DNA"/>
</dbReference>
<evidence type="ECO:0000256" key="2">
    <source>
        <dbReference type="SAM" id="SignalP"/>
    </source>
</evidence>
<evidence type="ECO:0000256" key="1">
    <source>
        <dbReference type="SAM" id="Phobius"/>
    </source>
</evidence>
<keyword evidence="1" id="KW-0472">Membrane</keyword>
<dbReference type="PROSITE" id="PS51257">
    <property type="entry name" value="PROKAR_LIPOPROTEIN"/>
    <property type="match status" value="1"/>
</dbReference>
<evidence type="ECO:0000313" key="3">
    <source>
        <dbReference type="EMBL" id="OGC93141.1"/>
    </source>
</evidence>
<keyword evidence="1" id="KW-1133">Transmembrane helix</keyword>
<proteinExistence type="predicted"/>
<feature type="transmembrane region" description="Helical" evidence="1">
    <location>
        <begin position="191"/>
        <end position="219"/>
    </location>
</feature>
<keyword evidence="1" id="KW-0812">Transmembrane</keyword>
<sequence length="226" mass="23156">MKKNFKKVLLGIGIMSLFIAFSPPPSLAGCFPGNPSTGACDSGLDCGTGTWCCDSLSECSLPIPGNQQFTCRWDGTSCTVGAQNCDSSTGYSPVPSVCSSVTSSAVCNSTVSGCQASLVGPSADIWCDSSKTQIKTALGCLNVTGKETVNQILRWAVGIGGGIAFLLIVYSGIQMVMASGDPKRIKASQELLTAALSGLALIALSVVLLNLIGVTVLSLQGLGFNQ</sequence>
<feature type="transmembrane region" description="Helical" evidence="1">
    <location>
        <begin position="152"/>
        <end position="170"/>
    </location>
</feature>
<dbReference type="Pfam" id="PF18895">
    <property type="entry name" value="T4SS_pilin"/>
    <property type="match status" value="1"/>
</dbReference>
<dbReference type="AlphaFoldDB" id="A0A1F4YGV3"/>
<feature type="chain" id="PRO_5009515769" evidence="2">
    <location>
        <begin position="29"/>
        <end position="226"/>
    </location>
</feature>
<reference evidence="3 4" key="1">
    <citation type="journal article" date="2016" name="Nat. Commun.">
        <title>Thousands of microbial genomes shed light on interconnected biogeochemical processes in an aquifer system.</title>
        <authorList>
            <person name="Anantharaman K."/>
            <person name="Brown C.T."/>
            <person name="Hug L.A."/>
            <person name="Sharon I."/>
            <person name="Castelle C.J."/>
            <person name="Probst A.J."/>
            <person name="Thomas B.C."/>
            <person name="Singh A."/>
            <person name="Wilkins M.J."/>
            <person name="Karaoz U."/>
            <person name="Brodie E.L."/>
            <person name="Williams K.H."/>
            <person name="Hubbard S.S."/>
            <person name="Banfield J.F."/>
        </authorList>
    </citation>
    <scope>NUCLEOTIDE SEQUENCE [LARGE SCALE GENOMIC DNA]</scope>
</reference>
<evidence type="ECO:0000313" key="4">
    <source>
        <dbReference type="Proteomes" id="UP000178176"/>
    </source>
</evidence>
<accession>A0A1F4YGV3</accession>